<comment type="caution">
    <text evidence="1">The sequence shown here is derived from an EMBL/GenBank/DDBJ whole genome shotgun (WGS) entry which is preliminary data.</text>
</comment>
<sequence>MGAEGDAVLVAKEKLNDAYERLLEDEVHCDLTFEVGTDQLRAHRCILALMSPVFHSMFSSEMKEQKSSVVHIEDMSIDALRAFLHLLYCGWVDRELFAVHGMEILQASDKYDVAWMKTACLSFLKDSIDCANCLQLLECARMYDDKDLECSCNAFISSNFRLLILSDHFESALRGSPELVVGVIRNYVAPEGAKHFKVQFRRHNAKTTTAHNIILYKNGTVKGLIDEIKRLEHLPESATVEILDIASHRIKKIYHSIDELTEIHEKVVAQEISVAYSPGYTLALCHFYYDTNNSIKMFNEPFLMYADPEETMSSVKKRIVGLMDNMDNTDQEEHHRWELVRLSAVSNQVEGVAPDAMKASMFFQSRSFSKMVTLGIWHL</sequence>
<evidence type="ECO:0000313" key="1">
    <source>
        <dbReference type="EMBL" id="KAJ7523272.1"/>
    </source>
</evidence>
<keyword evidence="2" id="KW-1185">Reference proteome</keyword>
<evidence type="ECO:0000313" key="2">
    <source>
        <dbReference type="Proteomes" id="UP001162992"/>
    </source>
</evidence>
<accession>A0ACC2B0I3</accession>
<reference evidence="2" key="1">
    <citation type="journal article" date="2024" name="Proc. Natl. Acad. Sci. U.S.A.">
        <title>Extraordinary preservation of gene collinearity over three hundred million years revealed in homosporous lycophytes.</title>
        <authorList>
            <person name="Li C."/>
            <person name="Wickell D."/>
            <person name="Kuo L.Y."/>
            <person name="Chen X."/>
            <person name="Nie B."/>
            <person name="Liao X."/>
            <person name="Peng D."/>
            <person name="Ji J."/>
            <person name="Jenkins J."/>
            <person name="Williams M."/>
            <person name="Shu S."/>
            <person name="Plott C."/>
            <person name="Barry K."/>
            <person name="Rajasekar S."/>
            <person name="Grimwood J."/>
            <person name="Han X."/>
            <person name="Sun S."/>
            <person name="Hou Z."/>
            <person name="He W."/>
            <person name="Dai G."/>
            <person name="Sun C."/>
            <person name="Schmutz J."/>
            <person name="Leebens-Mack J.H."/>
            <person name="Li F.W."/>
            <person name="Wang L."/>
        </authorList>
    </citation>
    <scope>NUCLEOTIDE SEQUENCE [LARGE SCALE GENOMIC DNA]</scope>
    <source>
        <strain evidence="2">cv. PW_Plant_1</strain>
    </source>
</reference>
<name>A0ACC2B0I3_DIPCM</name>
<gene>
    <name evidence="1" type="ORF">O6H91_18G044600</name>
</gene>
<proteinExistence type="predicted"/>
<organism evidence="1 2">
    <name type="scientific">Diphasiastrum complanatum</name>
    <name type="common">Issler's clubmoss</name>
    <name type="synonym">Lycopodium complanatum</name>
    <dbReference type="NCBI Taxonomy" id="34168"/>
    <lineage>
        <taxon>Eukaryota</taxon>
        <taxon>Viridiplantae</taxon>
        <taxon>Streptophyta</taxon>
        <taxon>Embryophyta</taxon>
        <taxon>Tracheophyta</taxon>
        <taxon>Lycopodiopsida</taxon>
        <taxon>Lycopodiales</taxon>
        <taxon>Lycopodiaceae</taxon>
        <taxon>Lycopodioideae</taxon>
        <taxon>Diphasiastrum</taxon>
    </lineage>
</organism>
<dbReference type="Proteomes" id="UP001162992">
    <property type="component" value="Chromosome 18"/>
</dbReference>
<protein>
    <submittedName>
        <fullName evidence="1">Uncharacterized protein</fullName>
    </submittedName>
</protein>
<dbReference type="EMBL" id="CM055109">
    <property type="protein sequence ID" value="KAJ7523272.1"/>
    <property type="molecule type" value="Genomic_DNA"/>
</dbReference>